<keyword evidence="2" id="KW-1133">Transmembrane helix</keyword>
<sequence length="297" mass="32361">MIRQMSSAPDNPWLDQGSSQWPEQPPESRRPLYFLVFAAGVLLLTLMAVFYIKVIRDGRDAADPDKDPKATSTTADAPSTAKTTTLNANGSLEEAREAVSQLKEKSSCTAKDDAKSLTVFIQAAKKEDKLNKERKLATSTLAALSKNCGAEYTVDLTKQMKKSTSEVSDLVSDRSWWHLASPAPSGAKDVTEFTTGKHNIRCKFDDDDESVSCSIYIYDYPSPDGCENKTATYHLSQAKEATADCNSALNSSIQVAYGSTVSHNGIWCSISQEQGITCTSELSGKGFQLKRAAARLF</sequence>
<organism evidence="3 4">
    <name type="scientific">Peptidiphaga gingivicola</name>
    <dbReference type="NCBI Taxonomy" id="2741497"/>
    <lineage>
        <taxon>Bacteria</taxon>
        <taxon>Bacillati</taxon>
        <taxon>Actinomycetota</taxon>
        <taxon>Actinomycetes</taxon>
        <taxon>Actinomycetales</taxon>
        <taxon>Actinomycetaceae</taxon>
        <taxon>Peptidiphaga</taxon>
    </lineage>
</organism>
<dbReference type="AlphaFoldDB" id="A0A179B354"/>
<feature type="region of interest" description="Disordered" evidence="1">
    <location>
        <begin position="61"/>
        <end position="92"/>
    </location>
</feature>
<dbReference type="Proteomes" id="UP000078368">
    <property type="component" value="Unassembled WGS sequence"/>
</dbReference>
<keyword evidence="2" id="KW-0812">Transmembrane</keyword>
<keyword evidence="2" id="KW-0472">Membrane</keyword>
<protein>
    <submittedName>
        <fullName evidence="3">Uncharacterized protein</fullName>
    </submittedName>
</protein>
<feature type="region of interest" description="Disordered" evidence="1">
    <location>
        <begin position="1"/>
        <end position="25"/>
    </location>
</feature>
<dbReference type="STRING" id="1823756.A4H34_02795"/>
<reference evidence="3 4" key="1">
    <citation type="submission" date="2016-04" db="EMBL/GenBank/DDBJ databases">
        <title>Peptidophaga gingivicola gen. nov., sp. nov., isolated from human subgingival plaque.</title>
        <authorList>
            <person name="Beall C.J."/>
            <person name="Mokrzan E.M."/>
            <person name="Griffen A.L."/>
            <person name="Leys E.J."/>
        </authorList>
    </citation>
    <scope>NUCLEOTIDE SEQUENCE [LARGE SCALE GENOMIC DNA]</scope>
    <source>
        <strain evidence="3 4">BA112</strain>
    </source>
</reference>
<accession>A0A179B354</accession>
<evidence type="ECO:0000256" key="1">
    <source>
        <dbReference type="SAM" id="MobiDB-lite"/>
    </source>
</evidence>
<evidence type="ECO:0000313" key="4">
    <source>
        <dbReference type="Proteomes" id="UP000078368"/>
    </source>
</evidence>
<name>A0A179B354_9ACTO</name>
<proteinExistence type="predicted"/>
<evidence type="ECO:0000256" key="2">
    <source>
        <dbReference type="SAM" id="Phobius"/>
    </source>
</evidence>
<feature type="compositionally biased region" description="Low complexity" evidence="1">
    <location>
        <begin position="70"/>
        <end position="85"/>
    </location>
</feature>
<keyword evidence="4" id="KW-1185">Reference proteome</keyword>
<feature type="transmembrane region" description="Helical" evidence="2">
    <location>
        <begin position="32"/>
        <end position="52"/>
    </location>
</feature>
<comment type="caution">
    <text evidence="3">The sequence shown here is derived from an EMBL/GenBank/DDBJ whole genome shotgun (WGS) entry which is preliminary data.</text>
</comment>
<dbReference type="EMBL" id="LVZK01000001">
    <property type="protein sequence ID" value="OAP86122.1"/>
    <property type="molecule type" value="Genomic_DNA"/>
</dbReference>
<gene>
    <name evidence="3" type="ORF">A4H34_02795</name>
</gene>
<evidence type="ECO:0000313" key="3">
    <source>
        <dbReference type="EMBL" id="OAP86122.1"/>
    </source>
</evidence>